<sequence length="89" mass="10176">MVKAGFQLDAKAYTILIGGFSRRKRLQRLISGLVYTYNTLLSALCKVGHFSAVDELLGKMIVVGRLRLNRFSWKKVYFNASELLMYGRL</sequence>
<dbReference type="InterPro" id="IPR002885">
    <property type="entry name" value="PPR_rpt"/>
</dbReference>
<dbReference type="AlphaFoldDB" id="M8AKG8"/>
<evidence type="ECO:0008006" key="2">
    <source>
        <dbReference type="Google" id="ProtNLM"/>
    </source>
</evidence>
<dbReference type="InterPro" id="IPR011990">
    <property type="entry name" value="TPR-like_helical_dom_sf"/>
</dbReference>
<proteinExistence type="predicted"/>
<dbReference type="PROSITE" id="PS51375">
    <property type="entry name" value="PPR"/>
    <property type="match status" value="1"/>
</dbReference>
<name>M8AKG8_TRIUA</name>
<gene>
    <name evidence="1" type="ORF">TRIUR3_15816</name>
</gene>
<dbReference type="NCBIfam" id="TIGR00756">
    <property type="entry name" value="PPR"/>
    <property type="match status" value="1"/>
</dbReference>
<reference evidence="1" key="1">
    <citation type="journal article" date="2013" name="Nature">
        <title>Draft genome of the wheat A-genome progenitor Triticum urartu.</title>
        <authorList>
            <person name="Ling H.Q."/>
            <person name="Zhao S."/>
            <person name="Liu D."/>
            <person name="Wang J."/>
            <person name="Sun H."/>
            <person name="Zhang C."/>
            <person name="Fan H."/>
            <person name="Li D."/>
            <person name="Dong L."/>
            <person name="Tao Y."/>
            <person name="Gao C."/>
            <person name="Wu H."/>
            <person name="Li Y."/>
            <person name="Cui Y."/>
            <person name="Guo X."/>
            <person name="Zheng S."/>
            <person name="Wang B."/>
            <person name="Yu K."/>
            <person name="Liang Q."/>
            <person name="Yang W."/>
            <person name="Lou X."/>
            <person name="Chen J."/>
            <person name="Feng M."/>
            <person name="Jian J."/>
            <person name="Zhang X."/>
            <person name="Luo G."/>
            <person name="Jiang Y."/>
            <person name="Liu J."/>
            <person name="Wang Z."/>
            <person name="Sha Y."/>
            <person name="Zhang B."/>
            <person name="Wu H."/>
            <person name="Tang D."/>
            <person name="Shen Q."/>
            <person name="Xue P."/>
            <person name="Zou S."/>
            <person name="Wang X."/>
            <person name="Liu X."/>
            <person name="Wang F."/>
            <person name="Yang Y."/>
            <person name="An X."/>
            <person name="Dong Z."/>
            <person name="Zhang K."/>
            <person name="Zhang X."/>
            <person name="Luo M.C."/>
            <person name="Dvorak J."/>
            <person name="Tong Y."/>
            <person name="Wang J."/>
            <person name="Yang H."/>
            <person name="Li Z."/>
            <person name="Wang D."/>
            <person name="Zhang A."/>
            <person name="Wang J."/>
        </authorList>
    </citation>
    <scope>NUCLEOTIDE SEQUENCE</scope>
</reference>
<protein>
    <recommendedName>
        <fullName evidence="2">Pentatricopeptide repeat-containing protein</fullName>
    </recommendedName>
</protein>
<dbReference type="Pfam" id="PF01535">
    <property type="entry name" value="PPR"/>
    <property type="match status" value="1"/>
</dbReference>
<dbReference type="STRING" id="4572.M8AKG8"/>
<dbReference type="EMBL" id="KD097984">
    <property type="protein sequence ID" value="EMS61309.1"/>
    <property type="molecule type" value="Genomic_DNA"/>
</dbReference>
<accession>M8AKG8</accession>
<evidence type="ECO:0000313" key="1">
    <source>
        <dbReference type="EMBL" id="EMS61309.1"/>
    </source>
</evidence>
<organism evidence="1">
    <name type="scientific">Triticum urartu</name>
    <name type="common">Red wild einkorn</name>
    <name type="synonym">Crithodium urartu</name>
    <dbReference type="NCBI Taxonomy" id="4572"/>
    <lineage>
        <taxon>Eukaryota</taxon>
        <taxon>Viridiplantae</taxon>
        <taxon>Streptophyta</taxon>
        <taxon>Embryophyta</taxon>
        <taxon>Tracheophyta</taxon>
        <taxon>Spermatophyta</taxon>
        <taxon>Magnoliopsida</taxon>
        <taxon>Liliopsida</taxon>
        <taxon>Poales</taxon>
        <taxon>Poaceae</taxon>
        <taxon>BOP clade</taxon>
        <taxon>Pooideae</taxon>
        <taxon>Triticodae</taxon>
        <taxon>Triticeae</taxon>
        <taxon>Triticinae</taxon>
        <taxon>Triticum</taxon>
    </lineage>
</organism>
<dbReference type="Gene3D" id="1.25.40.10">
    <property type="entry name" value="Tetratricopeptide repeat domain"/>
    <property type="match status" value="1"/>
</dbReference>